<dbReference type="InterPro" id="IPR012495">
    <property type="entry name" value="TadE-like_dom"/>
</dbReference>
<evidence type="ECO:0000256" key="1">
    <source>
        <dbReference type="SAM" id="Phobius"/>
    </source>
</evidence>
<evidence type="ECO:0000259" key="2">
    <source>
        <dbReference type="Pfam" id="PF07811"/>
    </source>
</evidence>
<gene>
    <name evidence="3" type="ORF">SAMN06297468_0190</name>
</gene>
<keyword evidence="1" id="KW-0812">Transmembrane</keyword>
<name>A0A1Y6E822_9SPHN</name>
<evidence type="ECO:0000313" key="3">
    <source>
        <dbReference type="EMBL" id="SMQ58766.1"/>
    </source>
</evidence>
<dbReference type="AlphaFoldDB" id="A0A1Y6E822"/>
<keyword evidence="1" id="KW-1133">Transmembrane helix</keyword>
<dbReference type="Proteomes" id="UP000194420">
    <property type="component" value="Unassembled WGS sequence"/>
</dbReference>
<accession>A0A1Y6E822</accession>
<keyword evidence="4" id="KW-1185">Reference proteome</keyword>
<evidence type="ECO:0000313" key="4">
    <source>
        <dbReference type="Proteomes" id="UP000194420"/>
    </source>
</evidence>
<sequence length="165" mass="17670">MLRKVFNANGGAAAAEFAMILPLSLLLLFTALEAGHYMYQRHQVVKGLRDGARFAARHSFDDINCRGGSGTIDGDLRDNVINLTRTGQISGGSPRVKNWQIGDITINVTCPTAAESETGIFEAAEPAPQVNISTSFTYDSFFNGLGVVNDSFRLGGSQQAIVMGI</sequence>
<dbReference type="OrthoDB" id="7449015at2"/>
<dbReference type="Pfam" id="PF07811">
    <property type="entry name" value="TadE"/>
    <property type="match status" value="1"/>
</dbReference>
<proteinExistence type="predicted"/>
<feature type="transmembrane region" description="Helical" evidence="1">
    <location>
        <begin position="12"/>
        <end position="32"/>
    </location>
</feature>
<dbReference type="EMBL" id="FXWG01000001">
    <property type="protein sequence ID" value="SMQ58766.1"/>
    <property type="molecule type" value="Genomic_DNA"/>
</dbReference>
<organism evidence="3 4">
    <name type="scientific">Altererythrobacter xiamenensis</name>
    <dbReference type="NCBI Taxonomy" id="1316679"/>
    <lineage>
        <taxon>Bacteria</taxon>
        <taxon>Pseudomonadati</taxon>
        <taxon>Pseudomonadota</taxon>
        <taxon>Alphaproteobacteria</taxon>
        <taxon>Sphingomonadales</taxon>
        <taxon>Erythrobacteraceae</taxon>
        <taxon>Altererythrobacter</taxon>
    </lineage>
</organism>
<feature type="domain" description="TadE-like" evidence="2">
    <location>
        <begin position="11"/>
        <end position="53"/>
    </location>
</feature>
<reference evidence="4" key="1">
    <citation type="submission" date="2017-04" db="EMBL/GenBank/DDBJ databases">
        <authorList>
            <person name="Varghese N."/>
            <person name="Submissions S."/>
        </authorList>
    </citation>
    <scope>NUCLEOTIDE SEQUENCE [LARGE SCALE GENOMIC DNA]</scope>
</reference>
<keyword evidence="1" id="KW-0472">Membrane</keyword>
<protein>
    <submittedName>
        <fullName evidence="3">TadE-like protein</fullName>
    </submittedName>
</protein>